<dbReference type="SMART" id="SM00257">
    <property type="entry name" value="LysM"/>
    <property type="match status" value="1"/>
</dbReference>
<keyword evidence="2" id="KW-0732">Signal</keyword>
<dbReference type="EMBL" id="CP049075">
    <property type="protein sequence ID" value="QLI05079.1"/>
    <property type="molecule type" value="Genomic_DNA"/>
</dbReference>
<accession>A0A7H9CJY1</accession>
<dbReference type="AlphaFoldDB" id="A0A7H9CJY1"/>
<gene>
    <name evidence="4" type="primary">mltD</name>
    <name evidence="4" type="ORF">CINF_0556</name>
</gene>
<dbReference type="RefSeq" id="WP_178696737.1">
    <property type="nucleotide sequence ID" value="NZ_CP049075.1"/>
</dbReference>
<dbReference type="PANTHER" id="PTHR37423:SF2">
    <property type="entry name" value="MEMBRANE-BOUND LYTIC MUREIN TRANSGLYCOSYLASE C"/>
    <property type="match status" value="1"/>
</dbReference>
<dbReference type="SUPFAM" id="SSF54106">
    <property type="entry name" value="LysM domain"/>
    <property type="match status" value="1"/>
</dbReference>
<feature type="signal peptide" evidence="2">
    <location>
        <begin position="1"/>
        <end position="19"/>
    </location>
</feature>
<keyword evidence="5" id="KW-1185">Reference proteome</keyword>
<organism evidence="4 5">
    <name type="scientific">Candidatus Campylobacter infans</name>
    <dbReference type="NCBI Taxonomy" id="2561898"/>
    <lineage>
        <taxon>Bacteria</taxon>
        <taxon>Pseudomonadati</taxon>
        <taxon>Campylobacterota</taxon>
        <taxon>Epsilonproteobacteria</taxon>
        <taxon>Campylobacterales</taxon>
        <taxon>Campylobacteraceae</taxon>
        <taxon>Campylobacter</taxon>
    </lineage>
</organism>
<comment type="similarity">
    <text evidence="1">Belongs to the transglycosylase Slt family.</text>
</comment>
<dbReference type="PANTHER" id="PTHR37423">
    <property type="entry name" value="SOLUBLE LYTIC MUREIN TRANSGLYCOSYLASE-RELATED"/>
    <property type="match status" value="1"/>
</dbReference>
<dbReference type="InterPro" id="IPR036779">
    <property type="entry name" value="LysM_dom_sf"/>
</dbReference>
<dbReference type="GO" id="GO:0016829">
    <property type="term" value="F:lyase activity"/>
    <property type="evidence" value="ECO:0007669"/>
    <property type="project" value="UniProtKB-KW"/>
</dbReference>
<name>A0A7H9CJY1_9BACT</name>
<dbReference type="Gene3D" id="3.10.350.10">
    <property type="entry name" value="LysM domain"/>
    <property type="match status" value="1"/>
</dbReference>
<dbReference type="EC" id="4.2.2.-" evidence="4"/>
<dbReference type="SUPFAM" id="SSF53955">
    <property type="entry name" value="Lysozyme-like"/>
    <property type="match status" value="1"/>
</dbReference>
<sequence>MKFFKLILSIFFAHNIAFAYFNEHIDYAKDINILKNLDIDPHYIKDPDFLKLKEKQGIEYKKHLMRAIKEQYANIVLVQEALKDEEIPDEMLYLAVVESGLRNKATSRQGAAGVWQLIPRTAKTMGLKVQGNIDERRDPVASTKAAAKYLKMLNEKFGKWYLAILAYNCGEGALRRAITRAGSDDLRVLLNAQKRYLSKETRNFVRKIIITAQIAEDLNQVVSSGYGLFNNPNISNDALKNEAIKNATHLALKGLRSYKVRKGDTLMDISRKFRTSIKALMIANDMQNTSLTTGVNLVIPKK</sequence>
<dbReference type="KEGG" id="cinf:CINF_0556"/>
<evidence type="ECO:0000313" key="5">
    <source>
        <dbReference type="Proteomes" id="UP000509414"/>
    </source>
</evidence>
<dbReference type="Proteomes" id="UP000509414">
    <property type="component" value="Chromosome"/>
</dbReference>
<dbReference type="Pfam" id="PF01464">
    <property type="entry name" value="SLT"/>
    <property type="match status" value="1"/>
</dbReference>
<feature type="chain" id="PRO_5028912282" evidence="2">
    <location>
        <begin position="20"/>
        <end position="302"/>
    </location>
</feature>
<feature type="domain" description="LysM" evidence="3">
    <location>
        <begin position="256"/>
        <end position="299"/>
    </location>
</feature>
<dbReference type="CDD" id="cd16894">
    <property type="entry name" value="MltD-like"/>
    <property type="match status" value="1"/>
</dbReference>
<dbReference type="InterPro" id="IPR008258">
    <property type="entry name" value="Transglycosylase_SLT_dom_1"/>
</dbReference>
<dbReference type="PROSITE" id="PS51782">
    <property type="entry name" value="LYSM"/>
    <property type="match status" value="1"/>
</dbReference>
<evidence type="ECO:0000256" key="2">
    <source>
        <dbReference type="SAM" id="SignalP"/>
    </source>
</evidence>
<evidence type="ECO:0000259" key="3">
    <source>
        <dbReference type="PROSITE" id="PS51782"/>
    </source>
</evidence>
<protein>
    <submittedName>
        <fullName evidence="4">Membrane-bound lytic murein transglycosylase D</fullName>
        <ecNumber evidence="4">4.2.2.-</ecNumber>
    </submittedName>
</protein>
<dbReference type="CDD" id="cd00118">
    <property type="entry name" value="LysM"/>
    <property type="match status" value="1"/>
</dbReference>
<keyword evidence="4" id="KW-0456">Lyase</keyword>
<evidence type="ECO:0000313" key="4">
    <source>
        <dbReference type="EMBL" id="QLI05079.1"/>
    </source>
</evidence>
<dbReference type="InterPro" id="IPR023346">
    <property type="entry name" value="Lysozyme-like_dom_sf"/>
</dbReference>
<dbReference type="Gene3D" id="1.10.530.10">
    <property type="match status" value="1"/>
</dbReference>
<dbReference type="InterPro" id="IPR018392">
    <property type="entry name" value="LysM"/>
</dbReference>
<reference evidence="4 5" key="1">
    <citation type="submission" date="2020-02" db="EMBL/GenBank/DDBJ databases">
        <title>Complete genome sequence of the novel Campylobacter species Candidatus Campylobacter infans.</title>
        <authorList>
            <person name="Duim B."/>
            <person name="Zomer A."/>
            <person name="van der Graaf L."/>
            <person name="Wagenaar J."/>
        </authorList>
    </citation>
    <scope>NUCLEOTIDE SEQUENCE [LARGE SCALE GENOMIC DNA]</scope>
    <source>
        <strain evidence="4 5">19S00001</strain>
    </source>
</reference>
<evidence type="ECO:0000256" key="1">
    <source>
        <dbReference type="ARBA" id="ARBA00007734"/>
    </source>
</evidence>
<dbReference type="Pfam" id="PF01476">
    <property type="entry name" value="LysM"/>
    <property type="match status" value="1"/>
</dbReference>
<proteinExistence type="inferred from homology"/>